<name>A0A3B0RI27_9ZZZZ</name>
<sequence>MDYFTAKPLVAAALITTLSACATPETRVRNGLMRAGLSEPISSCMAERMVDRLSLFQLNKLNGLDKLKKRNAGDVSFNEFVKRTKGLQDPQILGVVTSSGLICAVRR</sequence>
<gene>
    <name evidence="1" type="ORF">MNBD_ALPHA04-1866</name>
</gene>
<protein>
    <recommendedName>
        <fullName evidence="2">Lipoprotein</fullName>
    </recommendedName>
</protein>
<evidence type="ECO:0000313" key="1">
    <source>
        <dbReference type="EMBL" id="VAV91361.1"/>
    </source>
</evidence>
<evidence type="ECO:0008006" key="2">
    <source>
        <dbReference type="Google" id="ProtNLM"/>
    </source>
</evidence>
<organism evidence="1">
    <name type="scientific">hydrothermal vent metagenome</name>
    <dbReference type="NCBI Taxonomy" id="652676"/>
    <lineage>
        <taxon>unclassified sequences</taxon>
        <taxon>metagenomes</taxon>
        <taxon>ecological metagenomes</taxon>
    </lineage>
</organism>
<reference evidence="1" key="1">
    <citation type="submission" date="2018-06" db="EMBL/GenBank/DDBJ databases">
        <authorList>
            <person name="Zhirakovskaya E."/>
        </authorList>
    </citation>
    <scope>NUCLEOTIDE SEQUENCE</scope>
</reference>
<dbReference type="PROSITE" id="PS51257">
    <property type="entry name" value="PROKAR_LIPOPROTEIN"/>
    <property type="match status" value="1"/>
</dbReference>
<dbReference type="AlphaFoldDB" id="A0A3B0RI27"/>
<proteinExistence type="predicted"/>
<dbReference type="EMBL" id="UOEF01000121">
    <property type="protein sequence ID" value="VAV91361.1"/>
    <property type="molecule type" value="Genomic_DNA"/>
</dbReference>
<accession>A0A3B0RI27</accession>